<dbReference type="Pfam" id="PF07731">
    <property type="entry name" value="Cu-oxidase_2"/>
    <property type="match status" value="1"/>
</dbReference>
<reference evidence="5" key="1">
    <citation type="submission" date="2020-06" db="EMBL/GenBank/DDBJ databases">
        <authorList>
            <person name="Li T."/>
            <person name="Hu X."/>
            <person name="Zhang T."/>
            <person name="Song X."/>
            <person name="Zhang H."/>
            <person name="Dai N."/>
            <person name="Sheng W."/>
            <person name="Hou X."/>
            <person name="Wei L."/>
        </authorList>
    </citation>
    <scope>NUCLEOTIDE SEQUENCE</scope>
    <source>
        <strain evidence="5">G01</strain>
        <tissue evidence="5">Leaf</tissue>
    </source>
</reference>
<protein>
    <submittedName>
        <fullName evidence="5">L-ascorbate oxidase</fullName>
    </submittedName>
</protein>
<comment type="similarity">
    <text evidence="1">Belongs to the multicopper oxidase family.</text>
</comment>
<proteinExistence type="inferred from homology"/>
<organism evidence="5">
    <name type="scientific">Sesamum angustifolium</name>
    <dbReference type="NCBI Taxonomy" id="2727405"/>
    <lineage>
        <taxon>Eukaryota</taxon>
        <taxon>Viridiplantae</taxon>
        <taxon>Streptophyta</taxon>
        <taxon>Embryophyta</taxon>
        <taxon>Tracheophyta</taxon>
        <taxon>Spermatophyta</taxon>
        <taxon>Magnoliopsida</taxon>
        <taxon>eudicotyledons</taxon>
        <taxon>Gunneridae</taxon>
        <taxon>Pentapetalae</taxon>
        <taxon>asterids</taxon>
        <taxon>lamiids</taxon>
        <taxon>Lamiales</taxon>
        <taxon>Pedaliaceae</taxon>
        <taxon>Sesamum</taxon>
    </lineage>
</organism>
<feature type="domain" description="Plastocyanin-like" evidence="3">
    <location>
        <begin position="39"/>
        <end position="133"/>
    </location>
</feature>
<comment type="caution">
    <text evidence="5">The sequence shown here is derived from an EMBL/GenBank/DDBJ whole genome shotgun (WGS) entry which is preliminary data.</text>
</comment>
<gene>
    <name evidence="5" type="ORF">Sangu_2293100</name>
</gene>
<dbReference type="EMBL" id="JACGWK010000015">
    <property type="protein sequence ID" value="KAL0314487.1"/>
    <property type="molecule type" value="Genomic_DNA"/>
</dbReference>
<reference evidence="5" key="2">
    <citation type="journal article" date="2024" name="Plant">
        <title>Genomic evolution and insights into agronomic trait innovations of Sesamum species.</title>
        <authorList>
            <person name="Miao H."/>
            <person name="Wang L."/>
            <person name="Qu L."/>
            <person name="Liu H."/>
            <person name="Sun Y."/>
            <person name="Le M."/>
            <person name="Wang Q."/>
            <person name="Wei S."/>
            <person name="Zheng Y."/>
            <person name="Lin W."/>
            <person name="Duan Y."/>
            <person name="Cao H."/>
            <person name="Xiong S."/>
            <person name="Wang X."/>
            <person name="Wei L."/>
            <person name="Li C."/>
            <person name="Ma Q."/>
            <person name="Ju M."/>
            <person name="Zhao R."/>
            <person name="Li G."/>
            <person name="Mu C."/>
            <person name="Tian Q."/>
            <person name="Mei H."/>
            <person name="Zhang T."/>
            <person name="Gao T."/>
            <person name="Zhang H."/>
        </authorList>
    </citation>
    <scope>NUCLEOTIDE SEQUENCE</scope>
    <source>
        <strain evidence="5">G01</strain>
    </source>
</reference>
<dbReference type="Gene3D" id="2.60.40.420">
    <property type="entry name" value="Cupredoxins - blue copper proteins"/>
    <property type="match status" value="2"/>
</dbReference>
<dbReference type="PANTHER" id="PTHR11709">
    <property type="entry name" value="MULTI-COPPER OXIDASE"/>
    <property type="match status" value="1"/>
</dbReference>
<feature type="domain" description="Plastocyanin-like" evidence="4">
    <location>
        <begin position="214"/>
        <end position="351"/>
    </location>
</feature>
<dbReference type="InterPro" id="IPR008972">
    <property type="entry name" value="Cupredoxin"/>
</dbReference>
<dbReference type="GO" id="GO:0016491">
    <property type="term" value="F:oxidoreductase activity"/>
    <property type="evidence" value="ECO:0007669"/>
    <property type="project" value="InterPro"/>
</dbReference>
<sequence length="379" mass="42708">MEFSSMAVAPMLHLSPCNKVFHITLVLHTIELRLVKCITSLSFVTGKTYRLRLCNVGLQNSLNFRIQGHKMKIVEVEGTHTLQVSYSSLDIHLGQCMSVLVTADQQPQDYYIVVSSRFTTQVLTTTGFLRYANSNRPASGPLPGGPTTQIDWSLNQARSIRTNLTASGPRPNPQGSYHYGMINTSRTIRLASSAGQVNGKQKYAINSVSFVPADTPLKLADFFQISGVYRVGSIPDAPNGRGIYLDTSVMQVDYRTFIEIVFENYEDIVQSYHLNGYSFWVVGMDGGQWTSASRNQYNLRDAVSRSTVQVYPKSWTAIYIALDNVGMWQLRSEFWARQYLGQQFYLRVYTTSTSLRDEYPIPKNALLCGRAKGRHTRPF</sequence>
<keyword evidence="2" id="KW-0325">Glycoprotein</keyword>
<dbReference type="PANTHER" id="PTHR11709:SF387">
    <property type="entry name" value="OS04G0561900 PROTEIN"/>
    <property type="match status" value="1"/>
</dbReference>
<dbReference type="Pfam" id="PF00394">
    <property type="entry name" value="Cu-oxidase"/>
    <property type="match status" value="1"/>
</dbReference>
<dbReference type="GO" id="GO:0005507">
    <property type="term" value="F:copper ion binding"/>
    <property type="evidence" value="ECO:0007669"/>
    <property type="project" value="InterPro"/>
</dbReference>
<dbReference type="SUPFAM" id="SSF49503">
    <property type="entry name" value="Cupredoxins"/>
    <property type="match status" value="2"/>
</dbReference>
<dbReference type="InterPro" id="IPR001117">
    <property type="entry name" value="Cu-oxidase_2nd"/>
</dbReference>
<evidence type="ECO:0000259" key="3">
    <source>
        <dbReference type="Pfam" id="PF00394"/>
    </source>
</evidence>
<evidence type="ECO:0000259" key="4">
    <source>
        <dbReference type="Pfam" id="PF07731"/>
    </source>
</evidence>
<dbReference type="FunFam" id="2.60.40.420:FF:000016">
    <property type="entry name" value="Monocopper oxidase-like protein"/>
    <property type="match status" value="1"/>
</dbReference>
<evidence type="ECO:0000313" key="5">
    <source>
        <dbReference type="EMBL" id="KAL0314487.1"/>
    </source>
</evidence>
<dbReference type="InterPro" id="IPR011706">
    <property type="entry name" value="Cu-oxidase_C"/>
</dbReference>
<evidence type="ECO:0000256" key="2">
    <source>
        <dbReference type="ARBA" id="ARBA00023180"/>
    </source>
</evidence>
<dbReference type="AlphaFoldDB" id="A0AAW2L7E1"/>
<dbReference type="InterPro" id="IPR045087">
    <property type="entry name" value="Cu-oxidase_fam"/>
</dbReference>
<accession>A0AAW2L7E1</accession>
<evidence type="ECO:0000256" key="1">
    <source>
        <dbReference type="ARBA" id="ARBA00010609"/>
    </source>
</evidence>
<name>A0AAW2L7E1_9LAMI</name>